<dbReference type="EMBL" id="VNKI01000005">
    <property type="protein sequence ID" value="TVX80760.1"/>
    <property type="molecule type" value="Genomic_DNA"/>
</dbReference>
<protein>
    <submittedName>
        <fullName evidence="2">Uncharacterized protein</fullName>
    </submittedName>
</protein>
<evidence type="ECO:0000313" key="2">
    <source>
        <dbReference type="EMBL" id="TVX80760.1"/>
    </source>
</evidence>
<reference evidence="2 3" key="1">
    <citation type="submission" date="2019-07" db="EMBL/GenBank/DDBJ databases">
        <title>Genome assembly of Bacillus simplex strain GGC-P6A.</title>
        <authorList>
            <person name="Jennings M.E."/>
            <person name="Barton H.A."/>
        </authorList>
    </citation>
    <scope>NUCLEOTIDE SEQUENCE [LARGE SCALE GENOMIC DNA]</scope>
    <source>
        <strain evidence="2 3">GGC-P6A</strain>
    </source>
</reference>
<dbReference type="Proteomes" id="UP000317770">
    <property type="component" value="Unassembled WGS sequence"/>
</dbReference>
<evidence type="ECO:0000256" key="1">
    <source>
        <dbReference type="SAM" id="MobiDB-lite"/>
    </source>
</evidence>
<organism evidence="2 3">
    <name type="scientific">Peribacillus simplex</name>
    <dbReference type="NCBI Taxonomy" id="1478"/>
    <lineage>
        <taxon>Bacteria</taxon>
        <taxon>Bacillati</taxon>
        <taxon>Bacillota</taxon>
        <taxon>Bacilli</taxon>
        <taxon>Bacillales</taxon>
        <taxon>Bacillaceae</taxon>
        <taxon>Peribacillus</taxon>
    </lineage>
</organism>
<feature type="compositionally biased region" description="Basic residues" evidence="1">
    <location>
        <begin position="25"/>
        <end position="38"/>
    </location>
</feature>
<feature type="region of interest" description="Disordered" evidence="1">
    <location>
        <begin position="1"/>
        <end position="39"/>
    </location>
</feature>
<dbReference type="RefSeq" id="WP_144478662.1">
    <property type="nucleotide sequence ID" value="NZ_JBNNSJ010000001.1"/>
</dbReference>
<accession>A0A8B5XZ44</accession>
<dbReference type="AlphaFoldDB" id="A0A8B5XZ44"/>
<proteinExistence type="predicted"/>
<name>A0A8B5XZ44_9BACI</name>
<evidence type="ECO:0000313" key="3">
    <source>
        <dbReference type="Proteomes" id="UP000317770"/>
    </source>
</evidence>
<gene>
    <name evidence="2" type="ORF">FQP34_12355</name>
</gene>
<sequence length="72" mass="8033">MSPVDWNGRYETPAGKARLRETPQAKKRRGGSRTARGKRVPEVEINVPFTNPQIIVSVISETPFVDKLNTSP</sequence>
<comment type="caution">
    <text evidence="2">The sequence shown here is derived from an EMBL/GenBank/DDBJ whole genome shotgun (WGS) entry which is preliminary data.</text>
</comment>